<name>A0A0V8QDW7_9FIRM</name>
<reference evidence="2 3" key="1">
    <citation type="submission" date="2015-11" db="EMBL/GenBank/DDBJ databases">
        <title>Butyribacter intestini gen. nov., sp. nov., a butyric acid-producing bacterium of the family Lachnospiraceae isolated from the human faeces.</title>
        <authorList>
            <person name="Zou Y."/>
            <person name="Xue W."/>
            <person name="Luo G."/>
            <person name="Lv M."/>
        </authorList>
    </citation>
    <scope>NUCLEOTIDE SEQUENCE [LARGE SCALE GENOMIC DNA]</scope>
    <source>
        <strain evidence="2 3">ACET-33324</strain>
    </source>
</reference>
<dbReference type="AlphaFoldDB" id="A0A0V8QDW7"/>
<evidence type="ECO:0000313" key="2">
    <source>
        <dbReference type="EMBL" id="KSV58785.1"/>
    </source>
</evidence>
<gene>
    <name evidence="2" type="ORF">ASU35_11705</name>
</gene>
<accession>A0A0V8QDW7</accession>
<dbReference type="Proteomes" id="UP000054874">
    <property type="component" value="Unassembled WGS sequence"/>
</dbReference>
<dbReference type="InterPro" id="IPR009739">
    <property type="entry name" value="LprI-like_N"/>
</dbReference>
<feature type="domain" description="Lysozyme inhibitor LprI-like N-terminal" evidence="1">
    <location>
        <begin position="103"/>
        <end position="194"/>
    </location>
</feature>
<dbReference type="PANTHER" id="PTHR39176">
    <property type="entry name" value="PERIPLASMIC PROTEIN-RELATED"/>
    <property type="match status" value="1"/>
</dbReference>
<dbReference type="EMBL" id="LNAM01000161">
    <property type="protein sequence ID" value="KSV58785.1"/>
    <property type="molecule type" value="Genomic_DNA"/>
</dbReference>
<comment type="caution">
    <text evidence="2">The sequence shown here is derived from an EMBL/GenBank/DDBJ whole genome shotgun (WGS) entry which is preliminary data.</text>
</comment>
<evidence type="ECO:0000313" key="3">
    <source>
        <dbReference type="Proteomes" id="UP000054874"/>
    </source>
</evidence>
<dbReference type="Gene3D" id="1.20.1270.180">
    <property type="match status" value="1"/>
</dbReference>
<dbReference type="RefSeq" id="WP_058352993.1">
    <property type="nucleotide sequence ID" value="NZ_CABMMD010000161.1"/>
</dbReference>
<evidence type="ECO:0000259" key="1">
    <source>
        <dbReference type="Pfam" id="PF07007"/>
    </source>
</evidence>
<protein>
    <recommendedName>
        <fullName evidence="1">Lysozyme inhibitor LprI-like N-terminal domain-containing protein</fullName>
    </recommendedName>
</protein>
<dbReference type="PANTHER" id="PTHR39176:SF1">
    <property type="entry name" value="PERIPLASMIC PROTEIN"/>
    <property type="match status" value="1"/>
</dbReference>
<organism evidence="2 3">
    <name type="scientific">Acetivibrio ethanolgignens</name>
    <dbReference type="NCBI Taxonomy" id="290052"/>
    <lineage>
        <taxon>Bacteria</taxon>
        <taxon>Bacillati</taxon>
        <taxon>Bacillota</taxon>
        <taxon>Clostridia</taxon>
        <taxon>Eubacteriales</taxon>
        <taxon>Oscillospiraceae</taxon>
        <taxon>Acetivibrio</taxon>
    </lineage>
</organism>
<keyword evidence="3" id="KW-1185">Reference proteome</keyword>
<dbReference type="Pfam" id="PF07007">
    <property type="entry name" value="LprI"/>
    <property type="match status" value="1"/>
</dbReference>
<dbReference type="OrthoDB" id="1956031at2"/>
<proteinExistence type="predicted"/>
<sequence>MKKRIYMMTLILMVGLCIGCGKEGTESNVLSIESKSSQVEEQSNSASIASKDIELKDTLKMDFTYDYSDDIKADVDYVVSGSASLQKELENIEKIIQKYTPLAQAAQTQGEMNTSSRWFFVIWDTELNKLWSRFSKSADQQTKEKLLAEQRNWIALKEEVTLLSLGFGEENGSMYPLLQNSFLEEITKNRAYALANELAKIKGESFVMPEKSAKYGLFVDNQGTGNVYSFLITRQEWAGDDEAIISIYRQGETEGTFVDNGNGELAFTSDDGSVKGIIKINRWNGASFKVTETSGESVFSVGEEVKFPFAF</sequence>